<accession>A0A2P8HPX0</accession>
<name>A0A2P8HPX0_CHINA</name>
<organism evidence="1 2">
    <name type="scientific">Chitinophaga niastensis</name>
    <dbReference type="NCBI Taxonomy" id="536980"/>
    <lineage>
        <taxon>Bacteria</taxon>
        <taxon>Pseudomonadati</taxon>
        <taxon>Bacteroidota</taxon>
        <taxon>Chitinophagia</taxon>
        <taxon>Chitinophagales</taxon>
        <taxon>Chitinophagaceae</taxon>
        <taxon>Chitinophaga</taxon>
    </lineage>
</organism>
<gene>
    <name evidence="1" type="ORF">CLV51_1021147</name>
</gene>
<proteinExistence type="predicted"/>
<evidence type="ECO:0000313" key="2">
    <source>
        <dbReference type="Proteomes" id="UP000240971"/>
    </source>
</evidence>
<evidence type="ECO:0000313" key="1">
    <source>
        <dbReference type="EMBL" id="PSL48280.1"/>
    </source>
</evidence>
<dbReference type="Proteomes" id="UP000240971">
    <property type="component" value="Unassembled WGS sequence"/>
</dbReference>
<comment type="caution">
    <text evidence="1">The sequence shown here is derived from an EMBL/GenBank/DDBJ whole genome shotgun (WGS) entry which is preliminary data.</text>
</comment>
<reference evidence="1 2" key="1">
    <citation type="submission" date="2018-03" db="EMBL/GenBank/DDBJ databases">
        <title>Genomic Encyclopedia of Archaeal and Bacterial Type Strains, Phase II (KMG-II): from individual species to whole genera.</title>
        <authorList>
            <person name="Goeker M."/>
        </authorList>
    </citation>
    <scope>NUCLEOTIDE SEQUENCE [LARGE SCALE GENOMIC DNA]</scope>
    <source>
        <strain evidence="1 2">DSM 24859</strain>
    </source>
</reference>
<dbReference type="EMBL" id="PYAW01000002">
    <property type="protein sequence ID" value="PSL48280.1"/>
    <property type="molecule type" value="Genomic_DNA"/>
</dbReference>
<dbReference type="AlphaFoldDB" id="A0A2P8HPX0"/>
<protein>
    <submittedName>
        <fullName evidence="1">Uncharacterized protein</fullName>
    </submittedName>
</protein>
<keyword evidence="2" id="KW-1185">Reference proteome</keyword>
<sequence length="96" mass="11161">MNSKQKGRKLQFIVFRIGNKLINILSHFLTNIKCSLFYSGMELKNNSGREREPERFHGIFAYAFFRGSSPMLSLKVRKENPDLEALDEVRVSRPVL</sequence>